<dbReference type="PROSITE" id="PS00606">
    <property type="entry name" value="KS3_1"/>
    <property type="match status" value="1"/>
</dbReference>
<dbReference type="EMBL" id="JBFXLR010000031">
    <property type="protein sequence ID" value="KAL2846718.1"/>
    <property type="molecule type" value="Genomic_DNA"/>
</dbReference>
<accession>A0ABR4K6A1</accession>
<dbReference type="Pfam" id="PF02801">
    <property type="entry name" value="Ketoacyl-synt_C"/>
    <property type="match status" value="1"/>
</dbReference>
<dbReference type="SMART" id="SM00825">
    <property type="entry name" value="PKS_KS"/>
    <property type="match status" value="1"/>
</dbReference>
<evidence type="ECO:0000313" key="7">
    <source>
        <dbReference type="Proteomes" id="UP001610444"/>
    </source>
</evidence>
<dbReference type="RefSeq" id="XP_070897302.1">
    <property type="nucleotide sequence ID" value="XM_071043164.1"/>
</dbReference>
<reference evidence="6 7" key="1">
    <citation type="submission" date="2024-07" db="EMBL/GenBank/DDBJ databases">
        <title>Section-level genome sequencing and comparative genomics of Aspergillus sections Usti and Cavernicolus.</title>
        <authorList>
            <consortium name="Lawrence Berkeley National Laboratory"/>
            <person name="Nybo J.L."/>
            <person name="Vesth T.C."/>
            <person name="Theobald S."/>
            <person name="Frisvad J.C."/>
            <person name="Larsen T.O."/>
            <person name="Kjaerboelling I."/>
            <person name="Rothschild-Mancinelli K."/>
            <person name="Lyhne E.K."/>
            <person name="Kogle M.E."/>
            <person name="Barry K."/>
            <person name="Clum A."/>
            <person name="Na H."/>
            <person name="Ledsgaard L."/>
            <person name="Lin J."/>
            <person name="Lipzen A."/>
            <person name="Kuo A."/>
            <person name="Riley R."/>
            <person name="Mondo S."/>
            <person name="LaButti K."/>
            <person name="Haridas S."/>
            <person name="Pangalinan J."/>
            <person name="Salamov A.A."/>
            <person name="Simmons B.A."/>
            <person name="Magnuson J.K."/>
            <person name="Chen J."/>
            <person name="Drula E."/>
            <person name="Henrissat B."/>
            <person name="Wiebenga A."/>
            <person name="Lubbers R.J."/>
            <person name="Gomes A.C."/>
            <person name="Macurrencykelacurrency M.R."/>
            <person name="Stajich J."/>
            <person name="Grigoriev I.V."/>
            <person name="Mortensen U.H."/>
            <person name="De vries R.P."/>
            <person name="Baker S.E."/>
            <person name="Andersen M.R."/>
        </authorList>
    </citation>
    <scope>NUCLEOTIDE SEQUENCE [LARGE SCALE GENOMIC DNA]</scope>
    <source>
        <strain evidence="6 7">CBS 756.74</strain>
    </source>
</reference>
<dbReference type="Proteomes" id="UP001610444">
    <property type="component" value="Unassembled WGS sequence"/>
</dbReference>
<dbReference type="CDD" id="cd00833">
    <property type="entry name" value="PKS"/>
    <property type="match status" value="1"/>
</dbReference>
<comment type="similarity">
    <text evidence="4">Belongs to the thiolase-like superfamily. Beta-ketoacyl-ACP synthases family.</text>
</comment>
<keyword evidence="2" id="KW-0597">Phosphoprotein</keyword>
<keyword evidence="7" id="KW-1185">Reference proteome</keyword>
<dbReference type="PANTHER" id="PTHR43775:SF50">
    <property type="entry name" value="HIGHLY REDUCING POLYKETIDE SYNTHASE SRDA"/>
    <property type="match status" value="1"/>
</dbReference>
<dbReference type="InterPro" id="IPR016039">
    <property type="entry name" value="Thiolase-like"/>
</dbReference>
<evidence type="ECO:0000256" key="2">
    <source>
        <dbReference type="ARBA" id="ARBA00022553"/>
    </source>
</evidence>
<comment type="caution">
    <text evidence="6">The sequence shown here is derived from an EMBL/GenBank/DDBJ whole genome shotgun (WGS) entry which is preliminary data.</text>
</comment>
<dbReference type="InterPro" id="IPR014030">
    <property type="entry name" value="Ketoacyl_synth_N"/>
</dbReference>
<dbReference type="Gene3D" id="3.40.47.10">
    <property type="match status" value="1"/>
</dbReference>
<evidence type="ECO:0000313" key="6">
    <source>
        <dbReference type="EMBL" id="KAL2846718.1"/>
    </source>
</evidence>
<dbReference type="InterPro" id="IPR014031">
    <property type="entry name" value="Ketoacyl_synth_C"/>
</dbReference>
<evidence type="ECO:0000259" key="5">
    <source>
        <dbReference type="PROSITE" id="PS52004"/>
    </source>
</evidence>
<gene>
    <name evidence="6" type="ORF">BJX68DRAFT_256305</name>
</gene>
<keyword evidence="3 4" id="KW-0808">Transferase</keyword>
<feature type="domain" description="Ketosynthase family 3 (KS3)" evidence="5">
    <location>
        <begin position="7"/>
        <end position="392"/>
    </location>
</feature>
<dbReference type="InterPro" id="IPR050091">
    <property type="entry name" value="PKS_NRPS_Biosynth_Enz"/>
</dbReference>
<keyword evidence="1" id="KW-0596">Phosphopantetheine</keyword>
<dbReference type="PANTHER" id="PTHR43775">
    <property type="entry name" value="FATTY ACID SYNTHASE"/>
    <property type="match status" value="1"/>
</dbReference>
<evidence type="ECO:0000256" key="1">
    <source>
        <dbReference type="ARBA" id="ARBA00022450"/>
    </source>
</evidence>
<organism evidence="6 7">
    <name type="scientific">Aspergillus pseudodeflectus</name>
    <dbReference type="NCBI Taxonomy" id="176178"/>
    <lineage>
        <taxon>Eukaryota</taxon>
        <taxon>Fungi</taxon>
        <taxon>Dikarya</taxon>
        <taxon>Ascomycota</taxon>
        <taxon>Pezizomycotina</taxon>
        <taxon>Eurotiomycetes</taxon>
        <taxon>Eurotiomycetidae</taxon>
        <taxon>Eurotiales</taxon>
        <taxon>Aspergillaceae</taxon>
        <taxon>Aspergillus</taxon>
        <taxon>Aspergillus subgen. Nidulantes</taxon>
    </lineage>
</organism>
<dbReference type="Pfam" id="PF00109">
    <property type="entry name" value="ketoacyl-synt"/>
    <property type="match status" value="1"/>
</dbReference>
<dbReference type="GeneID" id="98158328"/>
<evidence type="ECO:0000256" key="4">
    <source>
        <dbReference type="RuleBase" id="RU003694"/>
    </source>
</evidence>
<dbReference type="InterPro" id="IPR020841">
    <property type="entry name" value="PKS_Beta-ketoAc_synthase_dom"/>
</dbReference>
<name>A0ABR4K6A1_9EURO</name>
<dbReference type="SUPFAM" id="SSF53901">
    <property type="entry name" value="Thiolase-like"/>
    <property type="match status" value="1"/>
</dbReference>
<evidence type="ECO:0000256" key="3">
    <source>
        <dbReference type="ARBA" id="ARBA00022679"/>
    </source>
</evidence>
<dbReference type="PROSITE" id="PS52004">
    <property type="entry name" value="KS3_2"/>
    <property type="match status" value="1"/>
</dbReference>
<protein>
    <submittedName>
        <fullName evidence="6">Thiolase-like protein</fullName>
    </submittedName>
</protein>
<proteinExistence type="inferred from homology"/>
<dbReference type="PROSITE" id="PS51257">
    <property type="entry name" value="PROKAR_LIPOPROTEIN"/>
    <property type="match status" value="1"/>
</dbReference>
<sequence>MSAADKSAAIAIIGIGCQPPGDIFSPSQLWDFLAEGRSAAGALPQSRFNCDSYHGDKDEPATTQARGGYFLQDDIQQFDNQFFGINNREAAAMDPQQRTLLEVVFETFESARGWNAVASFTPDYIALQTKDPERLTRYSALGLGAALLSNRISHIFNLKGPSCVVDTACSSSLYALHMACVALQNGECDSAVVAGVNLIQSPELHIAISQAGLLSPSSTCHTFDSSADGYARADGVNAIYIKRLDDALRDRDVVRSIIRGTAVNSNGRTPGISLPSVDGQEAVIRKAYTRAGLNPAETAYVETHGTGTSIGDPIEVEALSRVFDSKPTLLGSVKPNLGHGEASSGLLSVIKASLAVERGQIPPTIGVKELNPKIKAEEWGVEVVTRLITFPS</sequence>
<dbReference type="InterPro" id="IPR018201">
    <property type="entry name" value="Ketoacyl_synth_AS"/>
</dbReference>